<organism evidence="1 2">
    <name type="scientific">Patiriisocius marinistellae</name>
    <dbReference type="NCBI Taxonomy" id="2494560"/>
    <lineage>
        <taxon>Bacteria</taxon>
        <taxon>Pseudomonadati</taxon>
        <taxon>Bacteroidota</taxon>
        <taxon>Flavobacteriia</taxon>
        <taxon>Flavobacteriales</taxon>
        <taxon>Flavobacteriaceae</taxon>
        <taxon>Patiriisocius</taxon>
    </lineage>
</organism>
<dbReference type="AlphaFoldDB" id="A0A5J4FWF2"/>
<name>A0A5J4FWF2_9FLAO</name>
<keyword evidence="2" id="KW-1185">Reference proteome</keyword>
<comment type="caution">
    <text evidence="1">The sequence shown here is derived from an EMBL/GenBank/DDBJ whole genome shotgun (WGS) entry which is preliminary data.</text>
</comment>
<dbReference type="Proteomes" id="UP000326994">
    <property type="component" value="Unassembled WGS sequence"/>
</dbReference>
<reference evidence="1 2" key="1">
    <citation type="submission" date="2019-08" db="EMBL/GenBank/DDBJ databases">
        <title>Ulvibacter marinistellae sp. nov., isolated from a starfish, Patiria pectinifera.</title>
        <authorList>
            <person name="Kawano K."/>
            <person name="Ushijima N."/>
            <person name="Kihara M."/>
            <person name="Itoh H."/>
        </authorList>
    </citation>
    <scope>NUCLEOTIDE SEQUENCE [LARGE SCALE GENOMIC DNA]</scope>
    <source>
        <strain evidence="1 2">KK4</strain>
    </source>
</reference>
<dbReference type="EMBL" id="BKCF01000003">
    <property type="protein sequence ID" value="GEQ86313.1"/>
    <property type="molecule type" value="Genomic_DNA"/>
</dbReference>
<sequence length="67" mass="8006">MYVFSLFIFYKGTFIGCKIITLKAYQKIKKNNSSHFCNHRITTTTIGYYFVYTGRANPYSRESYRRP</sequence>
<gene>
    <name evidence="1" type="ORF">ULMS_18210</name>
</gene>
<proteinExistence type="predicted"/>
<protein>
    <submittedName>
        <fullName evidence="1">Uncharacterized protein</fullName>
    </submittedName>
</protein>
<evidence type="ECO:0000313" key="2">
    <source>
        <dbReference type="Proteomes" id="UP000326994"/>
    </source>
</evidence>
<evidence type="ECO:0000313" key="1">
    <source>
        <dbReference type="EMBL" id="GEQ86313.1"/>
    </source>
</evidence>
<accession>A0A5J4FWF2</accession>